<evidence type="ECO:0000313" key="1">
    <source>
        <dbReference type="EMBL" id="MBX63754.1"/>
    </source>
</evidence>
<proteinExistence type="predicted"/>
<accession>A0A2P2Q9Y7</accession>
<reference evidence="1" key="1">
    <citation type="submission" date="2018-02" db="EMBL/GenBank/DDBJ databases">
        <title>Rhizophora mucronata_Transcriptome.</title>
        <authorList>
            <person name="Meera S.P."/>
            <person name="Sreeshan A."/>
            <person name="Augustine A."/>
        </authorList>
    </citation>
    <scope>NUCLEOTIDE SEQUENCE</scope>
    <source>
        <tissue evidence="1">Leaf</tissue>
    </source>
</reference>
<protein>
    <submittedName>
        <fullName evidence="1">Uncharacterized protein</fullName>
    </submittedName>
</protein>
<name>A0A2P2Q9Y7_RHIMU</name>
<dbReference type="EMBL" id="GGEC01083270">
    <property type="protein sequence ID" value="MBX63754.1"/>
    <property type="molecule type" value="Transcribed_RNA"/>
</dbReference>
<organism evidence="1">
    <name type="scientific">Rhizophora mucronata</name>
    <name type="common">Asiatic mangrove</name>
    <dbReference type="NCBI Taxonomy" id="61149"/>
    <lineage>
        <taxon>Eukaryota</taxon>
        <taxon>Viridiplantae</taxon>
        <taxon>Streptophyta</taxon>
        <taxon>Embryophyta</taxon>
        <taxon>Tracheophyta</taxon>
        <taxon>Spermatophyta</taxon>
        <taxon>Magnoliopsida</taxon>
        <taxon>eudicotyledons</taxon>
        <taxon>Gunneridae</taxon>
        <taxon>Pentapetalae</taxon>
        <taxon>rosids</taxon>
        <taxon>fabids</taxon>
        <taxon>Malpighiales</taxon>
        <taxon>Rhizophoraceae</taxon>
        <taxon>Rhizophora</taxon>
    </lineage>
</organism>
<dbReference type="AlphaFoldDB" id="A0A2P2Q9Y7"/>
<sequence length="22" mass="2689">MLLWFYSIPQTRSLPTLTDRFC</sequence>